<keyword evidence="3" id="KW-1185">Reference proteome</keyword>
<dbReference type="AlphaFoldDB" id="A0A1E5V7L4"/>
<name>A0A1E5V7L4_9POAL</name>
<accession>A0A1E5V7L4</accession>
<dbReference type="STRING" id="888268.A0A1E5V7L4"/>
<dbReference type="InterPro" id="IPR036047">
    <property type="entry name" value="F-box-like_dom_sf"/>
</dbReference>
<evidence type="ECO:0000313" key="3">
    <source>
        <dbReference type="Proteomes" id="UP000095767"/>
    </source>
</evidence>
<dbReference type="Pfam" id="PF12937">
    <property type="entry name" value="F-box-like"/>
    <property type="match status" value="1"/>
</dbReference>
<gene>
    <name evidence="2" type="ORF">BAE44_0017828</name>
</gene>
<reference evidence="2 3" key="1">
    <citation type="submission" date="2016-09" db="EMBL/GenBank/DDBJ databases">
        <title>The draft genome of Dichanthelium oligosanthes: A C3 panicoid grass species.</title>
        <authorList>
            <person name="Studer A.J."/>
            <person name="Schnable J.C."/>
            <person name="Brutnell T.P."/>
        </authorList>
    </citation>
    <scope>NUCLEOTIDE SEQUENCE [LARGE SCALE GENOMIC DNA]</scope>
    <source>
        <strain evidence="3">cv. Kellogg 1175</strain>
        <tissue evidence="2">Leaf</tissue>
    </source>
</reference>
<dbReference type="InterPro" id="IPR001810">
    <property type="entry name" value="F-box_dom"/>
</dbReference>
<feature type="domain" description="F-box" evidence="1">
    <location>
        <begin position="17"/>
        <end position="57"/>
    </location>
</feature>
<proteinExistence type="predicted"/>
<dbReference type="SUPFAM" id="SSF81383">
    <property type="entry name" value="F-box domain"/>
    <property type="match status" value="1"/>
</dbReference>
<dbReference type="Proteomes" id="UP000095767">
    <property type="component" value="Unassembled WGS sequence"/>
</dbReference>
<evidence type="ECO:0000259" key="1">
    <source>
        <dbReference type="SMART" id="SM00256"/>
    </source>
</evidence>
<comment type="caution">
    <text evidence="2">The sequence shown here is derived from an EMBL/GenBank/DDBJ whole genome shotgun (WGS) entry which is preliminary data.</text>
</comment>
<dbReference type="Gene3D" id="1.20.1280.50">
    <property type="match status" value="1"/>
</dbReference>
<evidence type="ECO:0000313" key="2">
    <source>
        <dbReference type="EMBL" id="OEL21153.1"/>
    </source>
</evidence>
<organism evidence="2 3">
    <name type="scientific">Dichanthelium oligosanthes</name>
    <dbReference type="NCBI Taxonomy" id="888268"/>
    <lineage>
        <taxon>Eukaryota</taxon>
        <taxon>Viridiplantae</taxon>
        <taxon>Streptophyta</taxon>
        <taxon>Embryophyta</taxon>
        <taxon>Tracheophyta</taxon>
        <taxon>Spermatophyta</taxon>
        <taxon>Magnoliopsida</taxon>
        <taxon>Liliopsida</taxon>
        <taxon>Poales</taxon>
        <taxon>Poaceae</taxon>
        <taxon>PACMAD clade</taxon>
        <taxon>Panicoideae</taxon>
        <taxon>Panicodae</taxon>
        <taxon>Paniceae</taxon>
        <taxon>Dichantheliinae</taxon>
        <taxon>Dichanthelium</taxon>
    </lineage>
</organism>
<sequence>MDRPAAPALAASSAGVLPLDAVYEILLLLLGKDLCRLRTVCLLWRNLLSDPQFATAHAARHPGLLIIASY</sequence>
<dbReference type="SMART" id="SM00256">
    <property type="entry name" value="FBOX"/>
    <property type="match status" value="1"/>
</dbReference>
<feature type="non-terminal residue" evidence="2">
    <location>
        <position position="70"/>
    </location>
</feature>
<protein>
    <recommendedName>
        <fullName evidence="1">F-box domain-containing protein</fullName>
    </recommendedName>
</protein>
<dbReference type="EMBL" id="LWDX02048618">
    <property type="protein sequence ID" value="OEL21153.1"/>
    <property type="molecule type" value="Genomic_DNA"/>
</dbReference>